<dbReference type="InterPro" id="IPR000835">
    <property type="entry name" value="HTH_MarR-typ"/>
</dbReference>
<sequence>MEPNLPMKFYWDLCTMLRELKHADMEFLKKFDVGPAQFKILQYTHGKRNGVNLKDIASLMEVSPSNASRLVDKLVQKGWMDRSVSPKSKREILLQLTPDGKKMLKKIAPEQRRNIGMVLQSRLSHEELEQMHRLMRRFMEAGQVKEGYLSGW</sequence>
<dbReference type="Proteomes" id="UP000528322">
    <property type="component" value="Unassembled WGS sequence"/>
</dbReference>
<dbReference type="EMBL" id="JACHID010000001">
    <property type="protein sequence ID" value="MBB5021028.1"/>
    <property type="molecule type" value="Genomic_DNA"/>
</dbReference>
<dbReference type="SUPFAM" id="SSF46785">
    <property type="entry name" value="Winged helix' DNA-binding domain"/>
    <property type="match status" value="1"/>
</dbReference>
<evidence type="ECO:0000259" key="1">
    <source>
        <dbReference type="PROSITE" id="PS50995"/>
    </source>
</evidence>
<dbReference type="PANTHER" id="PTHR33164">
    <property type="entry name" value="TRANSCRIPTIONAL REGULATOR, MARR FAMILY"/>
    <property type="match status" value="1"/>
</dbReference>
<feature type="domain" description="HTH marR-type" evidence="1">
    <location>
        <begin position="1"/>
        <end position="140"/>
    </location>
</feature>
<dbReference type="PRINTS" id="PR00598">
    <property type="entry name" value="HTHMARR"/>
</dbReference>
<gene>
    <name evidence="2" type="ORF">HNR37_000331</name>
</gene>
<accession>A0A7W7Y2T1</accession>
<dbReference type="RefSeq" id="WP_183728878.1">
    <property type="nucleotide sequence ID" value="NZ_JACHID010000001.1"/>
</dbReference>
<comment type="caution">
    <text evidence="2">The sequence shown here is derived from an EMBL/GenBank/DDBJ whole genome shotgun (WGS) entry which is preliminary data.</text>
</comment>
<dbReference type="Gene3D" id="1.10.10.10">
    <property type="entry name" value="Winged helix-like DNA-binding domain superfamily/Winged helix DNA-binding domain"/>
    <property type="match status" value="1"/>
</dbReference>
<dbReference type="PANTHER" id="PTHR33164:SF57">
    <property type="entry name" value="MARR-FAMILY TRANSCRIPTIONAL REGULATOR"/>
    <property type="match status" value="1"/>
</dbReference>
<protein>
    <submittedName>
        <fullName evidence="2">DNA-binding MarR family transcriptional regulator</fullName>
    </submittedName>
</protein>
<dbReference type="PROSITE" id="PS50995">
    <property type="entry name" value="HTH_MARR_2"/>
    <property type="match status" value="1"/>
</dbReference>
<keyword evidence="2" id="KW-0238">DNA-binding</keyword>
<evidence type="ECO:0000313" key="2">
    <source>
        <dbReference type="EMBL" id="MBB5021028.1"/>
    </source>
</evidence>
<dbReference type="SMART" id="SM00347">
    <property type="entry name" value="HTH_MARR"/>
    <property type="match status" value="1"/>
</dbReference>
<dbReference type="GO" id="GO:0003677">
    <property type="term" value="F:DNA binding"/>
    <property type="evidence" value="ECO:0007669"/>
    <property type="project" value="UniProtKB-KW"/>
</dbReference>
<dbReference type="GO" id="GO:0006950">
    <property type="term" value="P:response to stress"/>
    <property type="evidence" value="ECO:0007669"/>
    <property type="project" value="TreeGrafter"/>
</dbReference>
<dbReference type="Pfam" id="PF01047">
    <property type="entry name" value="MarR"/>
    <property type="match status" value="1"/>
</dbReference>
<dbReference type="AlphaFoldDB" id="A0A7W7Y2T1"/>
<dbReference type="InterPro" id="IPR036390">
    <property type="entry name" value="WH_DNA-bd_sf"/>
</dbReference>
<dbReference type="InterPro" id="IPR036388">
    <property type="entry name" value="WH-like_DNA-bd_sf"/>
</dbReference>
<organism evidence="2 3">
    <name type="scientific">Desulfurispira natronophila</name>
    <dbReference type="NCBI Taxonomy" id="682562"/>
    <lineage>
        <taxon>Bacteria</taxon>
        <taxon>Pseudomonadati</taxon>
        <taxon>Chrysiogenota</taxon>
        <taxon>Chrysiogenia</taxon>
        <taxon>Chrysiogenales</taxon>
        <taxon>Chrysiogenaceae</taxon>
        <taxon>Desulfurispira</taxon>
    </lineage>
</organism>
<proteinExistence type="predicted"/>
<keyword evidence="3" id="KW-1185">Reference proteome</keyword>
<reference evidence="2 3" key="1">
    <citation type="submission" date="2020-08" db="EMBL/GenBank/DDBJ databases">
        <title>Genomic Encyclopedia of Type Strains, Phase IV (KMG-IV): sequencing the most valuable type-strain genomes for metagenomic binning, comparative biology and taxonomic classification.</title>
        <authorList>
            <person name="Goeker M."/>
        </authorList>
    </citation>
    <scope>NUCLEOTIDE SEQUENCE [LARGE SCALE GENOMIC DNA]</scope>
    <source>
        <strain evidence="2 3">DSM 22071</strain>
    </source>
</reference>
<dbReference type="GO" id="GO:0003700">
    <property type="term" value="F:DNA-binding transcription factor activity"/>
    <property type="evidence" value="ECO:0007669"/>
    <property type="project" value="InterPro"/>
</dbReference>
<name>A0A7W7Y2T1_9BACT</name>
<evidence type="ECO:0000313" key="3">
    <source>
        <dbReference type="Proteomes" id="UP000528322"/>
    </source>
</evidence>
<dbReference type="InterPro" id="IPR039422">
    <property type="entry name" value="MarR/SlyA-like"/>
</dbReference>